<dbReference type="PANTHER" id="PTHR35791:SF1">
    <property type="entry name" value="UPF0754 MEMBRANE PROTEIN YHEB"/>
    <property type="match status" value="1"/>
</dbReference>
<evidence type="ECO:0000256" key="6">
    <source>
        <dbReference type="SAM" id="Phobius"/>
    </source>
</evidence>
<evidence type="ECO:0000256" key="3">
    <source>
        <dbReference type="ARBA" id="ARBA00022692"/>
    </source>
</evidence>
<dbReference type="OrthoDB" id="9787430at2"/>
<evidence type="ECO:0000256" key="1">
    <source>
        <dbReference type="ARBA" id="ARBA00004308"/>
    </source>
</evidence>
<reference evidence="7 8" key="1">
    <citation type="submission" date="2019-03" db="EMBL/GenBank/DDBJ databases">
        <title>Genomic Encyclopedia of Type Strains, Phase IV (KMG-IV): sequencing the most valuable type-strain genomes for metagenomic binning, comparative biology and taxonomic classification.</title>
        <authorList>
            <person name="Goeker M."/>
        </authorList>
    </citation>
    <scope>NUCLEOTIDE SEQUENCE [LARGE SCALE GENOMIC DNA]</scope>
    <source>
        <strain evidence="7 8">DSM 28287</strain>
    </source>
</reference>
<dbReference type="Proteomes" id="UP000295500">
    <property type="component" value="Unassembled WGS sequence"/>
</dbReference>
<dbReference type="PANTHER" id="PTHR35791">
    <property type="entry name" value="UPF0754 MEMBRANE PROTEIN YHEB"/>
    <property type="match status" value="1"/>
</dbReference>
<dbReference type="EMBL" id="SNXO01000021">
    <property type="protein sequence ID" value="TDP54569.1"/>
    <property type="molecule type" value="Genomic_DNA"/>
</dbReference>
<evidence type="ECO:0000313" key="8">
    <source>
        <dbReference type="Proteomes" id="UP000295500"/>
    </source>
</evidence>
<comment type="subcellular location">
    <subcellularLocation>
        <location evidence="1">Endomembrane system</location>
    </subcellularLocation>
</comment>
<dbReference type="RefSeq" id="WP_133528635.1">
    <property type="nucleotide sequence ID" value="NZ_SNXO01000021.1"/>
</dbReference>
<dbReference type="GO" id="GO:0012505">
    <property type="term" value="C:endomembrane system"/>
    <property type="evidence" value="ECO:0007669"/>
    <property type="project" value="UniProtKB-SubCell"/>
</dbReference>
<evidence type="ECO:0000256" key="5">
    <source>
        <dbReference type="ARBA" id="ARBA00023136"/>
    </source>
</evidence>
<name>A0A4R6Q3R2_9FIRM</name>
<sequence>MNWSLIAGPIIGAIIGYCTNYIAVKMLFRPLEPIYVFGKRLPFTPGIIPKSKDRIAVAVGNAVGGGLLTQEALEKTLLAPELKEKLRLRINAVIRKESQDERLVRDVIIFYVDGDEFDGMLEKGEDKVASVIAQKVIEMDIGRLVADEAINAIKEQRVGSVVTRLFSDEFLYTLISPISDKVDAMVKERGVELVKQKIHEEFQSFEEKTVGDLFTAIEKSGIDVGQSMVNAYEVFIKKRLESILKNIDIAQIVKDKMDSMDAGEVEELALSVMKKELNAIVNLGALIGFILGCVNIFFNL</sequence>
<evidence type="ECO:0000256" key="4">
    <source>
        <dbReference type="ARBA" id="ARBA00022989"/>
    </source>
</evidence>
<dbReference type="Pfam" id="PF04286">
    <property type="entry name" value="DUF445"/>
    <property type="match status" value="1"/>
</dbReference>
<keyword evidence="5 6" id="KW-0472">Membrane</keyword>
<protein>
    <submittedName>
        <fullName evidence="7">Uncharacterized membrane protein YheB (UPF0754 family)</fullName>
    </submittedName>
</protein>
<feature type="transmembrane region" description="Helical" evidence="6">
    <location>
        <begin position="6"/>
        <end position="24"/>
    </location>
</feature>
<dbReference type="InterPro" id="IPR007383">
    <property type="entry name" value="DUF445"/>
</dbReference>
<keyword evidence="3 6" id="KW-0812">Transmembrane</keyword>
<accession>A0A4R6Q3R2</accession>
<keyword evidence="8" id="KW-1185">Reference proteome</keyword>
<dbReference type="AlphaFoldDB" id="A0A4R6Q3R2"/>
<organism evidence="7 8">
    <name type="scientific">Aminicella lysinilytica</name>
    <dbReference type="NCBI Taxonomy" id="433323"/>
    <lineage>
        <taxon>Bacteria</taxon>
        <taxon>Bacillati</taxon>
        <taxon>Bacillota</taxon>
        <taxon>Clostridia</taxon>
        <taxon>Peptostreptococcales</taxon>
        <taxon>Anaerovoracaceae</taxon>
        <taxon>Aminicella</taxon>
    </lineage>
</organism>
<comment type="caution">
    <text evidence="7">The sequence shown here is derived from an EMBL/GenBank/DDBJ whole genome shotgun (WGS) entry which is preliminary data.</text>
</comment>
<comment type="similarity">
    <text evidence="2">Belongs to the UPF0754 family.</text>
</comment>
<proteinExistence type="inferred from homology"/>
<evidence type="ECO:0000256" key="2">
    <source>
        <dbReference type="ARBA" id="ARBA00008053"/>
    </source>
</evidence>
<keyword evidence="4 6" id="KW-1133">Transmembrane helix</keyword>
<feature type="transmembrane region" description="Helical" evidence="6">
    <location>
        <begin position="279"/>
        <end position="298"/>
    </location>
</feature>
<evidence type="ECO:0000313" key="7">
    <source>
        <dbReference type="EMBL" id="TDP54569.1"/>
    </source>
</evidence>
<gene>
    <name evidence="7" type="ORF">EV211_12121</name>
</gene>